<reference evidence="1 2" key="1">
    <citation type="journal article" date="2022" name="bioRxiv">
        <title>The genome of the oomycete Peronosclerospora sorghi, a cosmopolitan pathogen of maize and sorghum, is inflated with dispersed pseudogenes.</title>
        <authorList>
            <person name="Fletcher K."/>
            <person name="Martin F."/>
            <person name="Isakeit T."/>
            <person name="Cavanaugh K."/>
            <person name="Magill C."/>
            <person name="Michelmore R."/>
        </authorList>
    </citation>
    <scope>NUCLEOTIDE SEQUENCE [LARGE SCALE GENOMIC DNA]</scope>
    <source>
        <strain evidence="1">P6</strain>
    </source>
</reference>
<evidence type="ECO:0000313" key="2">
    <source>
        <dbReference type="Proteomes" id="UP001163321"/>
    </source>
</evidence>
<evidence type="ECO:0000313" key="1">
    <source>
        <dbReference type="EMBL" id="KAI9921967.1"/>
    </source>
</evidence>
<accession>A0ACC0WT75</accession>
<keyword evidence="2" id="KW-1185">Reference proteome</keyword>
<comment type="caution">
    <text evidence="1">The sequence shown here is derived from an EMBL/GenBank/DDBJ whole genome shotgun (WGS) entry which is preliminary data.</text>
</comment>
<organism evidence="1 2">
    <name type="scientific">Peronosclerospora sorghi</name>
    <dbReference type="NCBI Taxonomy" id="230839"/>
    <lineage>
        <taxon>Eukaryota</taxon>
        <taxon>Sar</taxon>
        <taxon>Stramenopiles</taxon>
        <taxon>Oomycota</taxon>
        <taxon>Peronosporomycetes</taxon>
        <taxon>Peronosporales</taxon>
        <taxon>Peronosporaceae</taxon>
        <taxon>Peronosclerospora</taxon>
    </lineage>
</organism>
<sequence>MDRARELHLMHFAREFFVRVLGAARGADGRVRSAADRTRAEIRGHVGGRGGGVEMARESKLAAVEHTNRVGQRTPVHLDACFPHLVDNGKSLDHFPKDDVLAVEMRTGSEQETELTPVCIASRIGHLDEVALECASASPLSSSSKAPP</sequence>
<gene>
    <name evidence="1" type="ORF">PsorP6_001629</name>
</gene>
<protein>
    <submittedName>
        <fullName evidence="1">Uncharacterized protein</fullName>
    </submittedName>
</protein>
<proteinExistence type="predicted"/>
<dbReference type="Proteomes" id="UP001163321">
    <property type="component" value="Chromosome 1"/>
</dbReference>
<dbReference type="EMBL" id="CM047580">
    <property type="protein sequence ID" value="KAI9921967.1"/>
    <property type="molecule type" value="Genomic_DNA"/>
</dbReference>
<name>A0ACC0WT75_9STRA</name>